<keyword evidence="2" id="KW-0479">Metal-binding</keyword>
<dbReference type="GO" id="GO:0004160">
    <property type="term" value="F:dihydroxy-acid dehydratase activity"/>
    <property type="evidence" value="ECO:0007669"/>
    <property type="project" value="UniProtKB-EC"/>
</dbReference>
<evidence type="ECO:0000259" key="7">
    <source>
        <dbReference type="Pfam" id="PF24877"/>
    </source>
</evidence>
<dbReference type="PROSITE" id="PS00887">
    <property type="entry name" value="ILVD_EDD_2"/>
    <property type="match status" value="1"/>
</dbReference>
<feature type="domain" description="Dihydroxy-acid/6-phosphogluconate dehydratase C-terminal" evidence="7">
    <location>
        <begin position="368"/>
        <end position="567"/>
    </location>
</feature>
<dbReference type="SUPFAM" id="SSF52016">
    <property type="entry name" value="LeuD/IlvD-like"/>
    <property type="match status" value="1"/>
</dbReference>
<dbReference type="InterPro" id="IPR042096">
    <property type="entry name" value="Dihydro-acid_dehy_C"/>
</dbReference>
<evidence type="ECO:0000256" key="1">
    <source>
        <dbReference type="ARBA" id="ARBA00006486"/>
    </source>
</evidence>
<evidence type="ECO:0000313" key="8">
    <source>
        <dbReference type="EMBL" id="WZL69719.1"/>
    </source>
</evidence>
<dbReference type="InterPro" id="IPR020558">
    <property type="entry name" value="DiOHA_6PGluconate_deHydtase_CS"/>
</dbReference>
<accession>A0ABZ2Y353</accession>
<evidence type="ECO:0000256" key="2">
    <source>
        <dbReference type="ARBA" id="ARBA00022714"/>
    </source>
</evidence>
<dbReference type="SUPFAM" id="SSF143975">
    <property type="entry name" value="IlvD/EDD N-terminal domain-like"/>
    <property type="match status" value="1"/>
</dbReference>
<evidence type="ECO:0000313" key="9">
    <source>
        <dbReference type="Proteomes" id="UP001486565"/>
    </source>
</evidence>
<keyword evidence="2" id="KW-0408">Iron</keyword>
<dbReference type="InterPro" id="IPR000581">
    <property type="entry name" value="ILV_EDD_N"/>
</dbReference>
<dbReference type="Gene3D" id="3.50.30.80">
    <property type="entry name" value="IlvD/EDD C-terminal domain-like"/>
    <property type="match status" value="1"/>
</dbReference>
<comment type="similarity">
    <text evidence="1">Belongs to the IlvD/Edd family.</text>
</comment>
<reference evidence="8 9" key="1">
    <citation type="submission" date="2023-03" db="EMBL/GenBank/DDBJ databases">
        <title>Novel Species.</title>
        <authorList>
            <person name="Ma S."/>
        </authorList>
    </citation>
    <scope>NUCLEOTIDE SEQUENCE [LARGE SCALE GENOMIC DNA]</scope>
    <source>
        <strain evidence="8 9">LIND6LT2</strain>
    </source>
</reference>
<feature type="domain" description="Dihydroxy-acid/6-phosphogluconate dehydratase N-terminal" evidence="6">
    <location>
        <begin position="30"/>
        <end position="341"/>
    </location>
</feature>
<dbReference type="PANTHER" id="PTHR43661:SF3">
    <property type="entry name" value="D-XYLONATE DEHYDRATASE YAGF-RELATED"/>
    <property type="match status" value="1"/>
</dbReference>
<dbReference type="Pfam" id="PF24877">
    <property type="entry name" value="ILV_EDD_C"/>
    <property type="match status" value="1"/>
</dbReference>
<keyword evidence="2" id="KW-0001">2Fe-2S</keyword>
<keyword evidence="3" id="KW-0411">Iron-sulfur</keyword>
<keyword evidence="9" id="KW-1185">Reference proteome</keyword>
<protein>
    <submittedName>
        <fullName evidence="8">Dihydroxy-acid dehydratase</fullName>
        <ecNumber evidence="8">4.2.1.9</ecNumber>
    </submittedName>
</protein>
<proteinExistence type="inferred from homology"/>
<evidence type="ECO:0000256" key="5">
    <source>
        <dbReference type="ARBA" id="ARBA00023304"/>
    </source>
</evidence>
<dbReference type="PROSITE" id="PS00886">
    <property type="entry name" value="ILVD_EDD_1"/>
    <property type="match status" value="1"/>
</dbReference>
<dbReference type="PANTHER" id="PTHR43661">
    <property type="entry name" value="D-XYLONATE DEHYDRATASE"/>
    <property type="match status" value="1"/>
</dbReference>
<evidence type="ECO:0000259" key="6">
    <source>
        <dbReference type="Pfam" id="PF00920"/>
    </source>
</evidence>
<keyword evidence="5" id="KW-0028">Amino-acid biosynthesis</keyword>
<name>A0ABZ2Y353_9FIRM</name>
<gene>
    <name evidence="8" type="primary">ilvD</name>
    <name evidence="8" type="ORF">QBE51_13180</name>
</gene>
<dbReference type="InterPro" id="IPR056740">
    <property type="entry name" value="ILV_EDD_C"/>
</dbReference>
<evidence type="ECO:0000256" key="3">
    <source>
        <dbReference type="ARBA" id="ARBA00023014"/>
    </source>
</evidence>
<sequence>MYKSQQVRDIAPEVDALRMGMGWSVEDTNKPHIIIESTYGDSHPGSAGLDRISEYVEKSIASQGAKYSKFYATDICDGIAQGHEGMNYSLLSREMIANMVEIHVKAAPCDGLVCISSCDKAVPAHLIAMARLDMPSIFVSGGVMREGPDHLTLEQIGTYNIQYKRGEITEAEFNTLKQNACASCGACQFMGTACTMQVMSEALGLSLLGSSMIPYGTNILFNAADQAGKQVVELMKKGIKPSDILTYSAFHNALVIHSAISGSTNALLHLPVIAKEAGVKIGADLFDNIQRDIPYLVNVRPAGKYSGEHFYYAGGVPGLMLKLSKYLDLQVLTVSGKNLGESLEEYKESNKLITQQNFLMNYGLKSEEVIRPLENPITEHGAIAVLKGNIAPDGCVIKHTALHKDMRLHTGRARVFENELDARNAIINRDIKEGEVIVIRYVGPKGAGMPEMFYATEALVSDEQLSSTTALITDGRFSGASRGPVIGHISPEAAEGGPIAFVTDNDLIEINIDHRSINIVGINGVKMTQEEIVHELEERKKLFKKPEIEDKGILGLYKKTATSAMEGGAMEIN</sequence>
<dbReference type="Pfam" id="PF00920">
    <property type="entry name" value="ILVD_EDD_N"/>
    <property type="match status" value="1"/>
</dbReference>
<keyword evidence="4 8" id="KW-0456">Lyase</keyword>
<evidence type="ECO:0000256" key="4">
    <source>
        <dbReference type="ARBA" id="ARBA00023239"/>
    </source>
</evidence>
<organism evidence="8 9">
    <name type="scientific">Defluviitalea saccharophila</name>
    <dbReference type="NCBI Taxonomy" id="879970"/>
    <lineage>
        <taxon>Bacteria</taxon>
        <taxon>Bacillati</taxon>
        <taxon>Bacillota</taxon>
        <taxon>Clostridia</taxon>
        <taxon>Lachnospirales</taxon>
        <taxon>Defluviitaleaceae</taxon>
        <taxon>Defluviitalea</taxon>
    </lineage>
</organism>
<keyword evidence="5" id="KW-0100">Branched-chain amino acid biosynthesis</keyword>
<dbReference type="EMBL" id="CP121687">
    <property type="protein sequence ID" value="WZL69719.1"/>
    <property type="molecule type" value="Genomic_DNA"/>
</dbReference>
<dbReference type="EC" id="4.2.1.9" evidence="8"/>
<dbReference type="RefSeq" id="WP_341876708.1">
    <property type="nucleotide sequence ID" value="NZ_CP121687.1"/>
</dbReference>
<dbReference type="InterPro" id="IPR037237">
    <property type="entry name" value="IlvD/EDD_N"/>
</dbReference>
<dbReference type="Proteomes" id="UP001486565">
    <property type="component" value="Chromosome"/>
</dbReference>